<evidence type="ECO:0000313" key="5">
    <source>
        <dbReference type="Proteomes" id="UP000481288"/>
    </source>
</evidence>
<keyword evidence="2" id="KW-0521">NADP</keyword>
<evidence type="ECO:0000313" key="4">
    <source>
        <dbReference type="EMBL" id="TVY46792.1"/>
    </source>
</evidence>
<reference evidence="4 5" key="1">
    <citation type="submission" date="2018-05" db="EMBL/GenBank/DDBJ databases">
        <title>Whole genome sequencing for identification of molecular markers to develop diagnostic detection tools for the regulated plant pathogen Lachnellula willkommii.</title>
        <authorList>
            <person name="Giroux E."/>
            <person name="Bilodeau G."/>
        </authorList>
    </citation>
    <scope>NUCLEOTIDE SEQUENCE [LARGE SCALE GENOMIC DNA]</scope>
    <source>
        <strain evidence="4 5">CBS 625.97</strain>
    </source>
</reference>
<name>A0A7D8UJ83_9HELO</name>
<dbReference type="EMBL" id="QGMG01001560">
    <property type="protein sequence ID" value="TVY46792.1"/>
    <property type="molecule type" value="Genomic_DNA"/>
</dbReference>
<dbReference type="Pfam" id="PF00106">
    <property type="entry name" value="adh_short"/>
    <property type="match status" value="1"/>
</dbReference>
<accession>A0A7D8UJ83</accession>
<comment type="caution">
    <text evidence="4">The sequence shown here is derived from an EMBL/GenBank/DDBJ whole genome shotgun (WGS) entry which is preliminary data.</text>
</comment>
<keyword evidence="3" id="KW-0560">Oxidoreductase</keyword>
<dbReference type="GO" id="GO:0016491">
    <property type="term" value="F:oxidoreductase activity"/>
    <property type="evidence" value="ECO:0007669"/>
    <property type="project" value="UniProtKB-KW"/>
</dbReference>
<dbReference type="PRINTS" id="PR00081">
    <property type="entry name" value="GDHRDH"/>
</dbReference>
<dbReference type="Gene3D" id="3.40.50.720">
    <property type="entry name" value="NAD(P)-binding Rossmann-like Domain"/>
    <property type="match status" value="1"/>
</dbReference>
<dbReference type="SUPFAM" id="SSF51735">
    <property type="entry name" value="NAD(P)-binding Rossmann-fold domains"/>
    <property type="match status" value="1"/>
</dbReference>
<dbReference type="Proteomes" id="UP000481288">
    <property type="component" value="Unassembled WGS sequence"/>
</dbReference>
<evidence type="ECO:0000256" key="2">
    <source>
        <dbReference type="ARBA" id="ARBA00022857"/>
    </source>
</evidence>
<dbReference type="PANTHER" id="PTHR24320">
    <property type="entry name" value="RETINOL DEHYDROGENASE"/>
    <property type="match status" value="1"/>
</dbReference>
<proteinExistence type="inferred from homology"/>
<dbReference type="PANTHER" id="PTHR24320:SF236">
    <property type="entry name" value="SHORT-CHAIN DEHYDROGENASE-RELATED"/>
    <property type="match status" value="1"/>
</dbReference>
<dbReference type="InterPro" id="IPR002347">
    <property type="entry name" value="SDR_fam"/>
</dbReference>
<protein>
    <submittedName>
        <fullName evidence="4">Putative oxidoreductase</fullName>
    </submittedName>
</protein>
<evidence type="ECO:0000256" key="1">
    <source>
        <dbReference type="ARBA" id="ARBA00006484"/>
    </source>
</evidence>
<gene>
    <name evidence="4" type="ORF">LCER1_G008970</name>
</gene>
<dbReference type="AlphaFoldDB" id="A0A7D8UJ83"/>
<comment type="similarity">
    <text evidence="1">Belongs to the short-chain dehydrogenases/reductases (SDR) family.</text>
</comment>
<evidence type="ECO:0000256" key="3">
    <source>
        <dbReference type="ARBA" id="ARBA00023002"/>
    </source>
</evidence>
<organism evidence="4 5">
    <name type="scientific">Lachnellula cervina</name>
    <dbReference type="NCBI Taxonomy" id="1316786"/>
    <lineage>
        <taxon>Eukaryota</taxon>
        <taxon>Fungi</taxon>
        <taxon>Dikarya</taxon>
        <taxon>Ascomycota</taxon>
        <taxon>Pezizomycotina</taxon>
        <taxon>Leotiomycetes</taxon>
        <taxon>Helotiales</taxon>
        <taxon>Lachnaceae</taxon>
        <taxon>Lachnellula</taxon>
    </lineage>
</organism>
<sequence>MPSFTKFMSHWTQYFPPKPSFTTKNVPGDLQGKVYLVTGANCGMGYELIRTLYAKNAKVYAACRSEEKASIAIASVKKTAPNSSGELIPLALELEDLTKVKAAAQSFLAQECKLHVLFNNAGVMPGPSEPPPKTAQGHELALGVNCVGTFLFTKLLTPILAQTAASEPPSSVRVVWLSSYGLPLHAPPDRGVDMDNLDYHIPKPQLDRYGISKCGDWLLGVEYARRHKADGIVSVPINPGNLQTQLARHQRTFIKIIATAIVHPVINGLNTLLFAAFSPEVAIEREDWTNNWVIPWGRVALLRPDLPKATKPETEGGNGNAQAFWEWNEEQVKNFI</sequence>
<dbReference type="InterPro" id="IPR036291">
    <property type="entry name" value="NAD(P)-bd_dom_sf"/>
</dbReference>
<dbReference type="OrthoDB" id="191139at2759"/>
<keyword evidence="5" id="KW-1185">Reference proteome</keyword>